<dbReference type="AlphaFoldDB" id="A0A166UA80"/>
<dbReference type="EMBL" id="KV417489">
    <property type="protein sequence ID" value="KZP31488.1"/>
    <property type="molecule type" value="Genomic_DNA"/>
</dbReference>
<dbReference type="SMART" id="SM00886">
    <property type="entry name" value="Dabb"/>
    <property type="match status" value="1"/>
</dbReference>
<dbReference type="PANTHER" id="PTHR33178:SF10">
    <property type="entry name" value="STRESS-RESPONSE A_B BARREL DOMAIN-CONTAINING PROTEIN"/>
    <property type="match status" value="1"/>
</dbReference>
<dbReference type="STRING" id="436010.A0A166UA80"/>
<evidence type="ECO:0000313" key="3">
    <source>
        <dbReference type="EMBL" id="KZP31488.1"/>
    </source>
</evidence>
<dbReference type="OrthoDB" id="42919at2759"/>
<proteinExistence type="predicted"/>
<accession>A0A166UA80</accession>
<dbReference type="InterPro" id="IPR044662">
    <property type="entry name" value="HS1/DABB1-like"/>
</dbReference>
<dbReference type="InterPro" id="IPR011008">
    <property type="entry name" value="Dimeric_a/b-barrel"/>
</dbReference>
<gene>
    <name evidence="3" type="ORF">FIBSPDRAFT_945016</name>
</gene>
<dbReference type="PROSITE" id="PS51502">
    <property type="entry name" value="S_R_A_B_BARREL"/>
    <property type="match status" value="1"/>
</dbReference>
<evidence type="ECO:0000259" key="2">
    <source>
        <dbReference type="PROSITE" id="PS51502"/>
    </source>
</evidence>
<reference evidence="3" key="1">
    <citation type="journal article" date="2016" name="Mol. Biol. Evol.">
        <title>Comparative Genomics of Early-Diverging Mushroom-Forming Fungi Provides Insights into the Origins of Lignocellulose Decay Capabilities.</title>
        <authorList>
            <person name="Nagy L.G."/>
            <person name="Riley R."/>
            <person name="Tritt A."/>
            <person name="Adam C."/>
            <person name="Daum C."/>
            <person name="Floudas D."/>
            <person name="Sun H."/>
            <person name="Yadav J.S."/>
            <person name="Pangilinan J."/>
            <person name="Larsson K.H."/>
            <person name="Matsuura K."/>
            <person name="Barry K."/>
            <person name="Labutti K."/>
            <person name="Kuo R."/>
            <person name="Ohm R.A."/>
            <person name="Bhattacharya S.S."/>
            <person name="Shirouzu T."/>
            <person name="Yoshinaga Y."/>
            <person name="Martin F.M."/>
            <person name="Grigoriev I.V."/>
            <person name="Hibbett D.S."/>
        </authorList>
    </citation>
    <scope>NUCLEOTIDE SEQUENCE [LARGE SCALE GENOMIC DNA]</scope>
    <source>
        <strain evidence="3">CBS 109695</strain>
    </source>
</reference>
<name>A0A166UA80_9AGAM</name>
<protein>
    <recommendedName>
        <fullName evidence="2">Stress-response A/B barrel domain-containing protein</fullName>
    </recommendedName>
</protein>
<dbReference type="InterPro" id="IPR013097">
    <property type="entry name" value="Dabb"/>
</dbReference>
<organism evidence="3">
    <name type="scientific">Athelia psychrophila</name>
    <dbReference type="NCBI Taxonomy" id="1759441"/>
    <lineage>
        <taxon>Eukaryota</taxon>
        <taxon>Fungi</taxon>
        <taxon>Dikarya</taxon>
        <taxon>Basidiomycota</taxon>
        <taxon>Agaricomycotina</taxon>
        <taxon>Agaricomycetes</taxon>
        <taxon>Agaricomycetidae</taxon>
        <taxon>Atheliales</taxon>
        <taxon>Atheliaceae</taxon>
        <taxon>Athelia</taxon>
    </lineage>
</organism>
<feature type="domain" description="Stress-response A/B barrel" evidence="2">
    <location>
        <begin position="3"/>
        <end position="96"/>
    </location>
</feature>
<dbReference type="Gene3D" id="3.30.70.100">
    <property type="match status" value="1"/>
</dbReference>
<dbReference type="Pfam" id="PF07876">
    <property type="entry name" value="Dabb"/>
    <property type="match status" value="1"/>
</dbReference>
<evidence type="ECO:0000256" key="1">
    <source>
        <dbReference type="ARBA" id="ARBA00011738"/>
    </source>
</evidence>
<dbReference type="SUPFAM" id="SSF54909">
    <property type="entry name" value="Dimeric alpha+beta barrel"/>
    <property type="match status" value="1"/>
</dbReference>
<dbReference type="PANTHER" id="PTHR33178">
    <property type="match status" value="1"/>
</dbReference>
<comment type="subunit">
    <text evidence="1">Homodimer.</text>
</comment>
<sequence length="101" mass="11188">MTIYHILLIKFKPEATAEQRQDWVTRLIQLGKTIPAVKAVNTGKKIAGTYDKGWDEGAVLLFDNAEGLQEYLPHADHLAFIAQGSEIVIDGTVFDIDTSES</sequence>